<dbReference type="InterPro" id="IPR002130">
    <property type="entry name" value="Cyclophilin-type_PPIase_dom"/>
</dbReference>
<keyword evidence="3 5" id="KW-0413">Isomerase</keyword>
<comment type="caution">
    <text evidence="7">The sequence shown here is derived from an EMBL/GenBank/DDBJ whole genome shotgun (WGS) entry which is preliminary data.</text>
</comment>
<keyword evidence="2 5" id="KW-0697">Rotamase</keyword>
<dbReference type="PIRSF" id="PIRSF001467">
    <property type="entry name" value="Peptidylpro_ismrse"/>
    <property type="match status" value="1"/>
</dbReference>
<name>A0AAV9IIB3_9RHOD</name>
<dbReference type="EC" id="5.2.1.8" evidence="5"/>
<comment type="similarity">
    <text evidence="4">Belongs to the cyclophilin-type PPIase family. PPIL3 subfamily.</text>
</comment>
<dbReference type="Gene3D" id="2.40.100.10">
    <property type="entry name" value="Cyclophilin-like"/>
    <property type="match status" value="1"/>
</dbReference>
<dbReference type="Pfam" id="PF00160">
    <property type="entry name" value="Pro_isomerase"/>
    <property type="match status" value="1"/>
</dbReference>
<keyword evidence="8" id="KW-1185">Reference proteome</keyword>
<protein>
    <recommendedName>
        <fullName evidence="5">Peptidyl-prolyl cis-trans isomerase</fullName>
        <shortName evidence="5">PPIase</shortName>
        <ecNumber evidence="5">5.2.1.8</ecNumber>
    </recommendedName>
</protein>
<gene>
    <name evidence="7" type="ORF">GAYE_SCF29G4845</name>
</gene>
<dbReference type="PROSITE" id="PS50072">
    <property type="entry name" value="CSA_PPIASE_2"/>
    <property type="match status" value="1"/>
</dbReference>
<feature type="domain" description="PPIase cyclophilin-type" evidence="6">
    <location>
        <begin position="6"/>
        <end position="153"/>
    </location>
</feature>
<evidence type="ECO:0000313" key="7">
    <source>
        <dbReference type="EMBL" id="KAK4526926.1"/>
    </source>
</evidence>
<dbReference type="InterPro" id="IPR024936">
    <property type="entry name" value="Cyclophilin-type_PPIase"/>
</dbReference>
<dbReference type="CDD" id="cd01928">
    <property type="entry name" value="Cyclophilin_PPIL3_like"/>
    <property type="match status" value="1"/>
</dbReference>
<evidence type="ECO:0000256" key="2">
    <source>
        <dbReference type="ARBA" id="ARBA00023110"/>
    </source>
</evidence>
<dbReference type="PANTHER" id="PTHR45625:SF2">
    <property type="entry name" value="PEPTIDYL-PROLYL CIS-TRANS ISOMERASE-LIKE 3"/>
    <property type="match status" value="1"/>
</dbReference>
<dbReference type="PANTHER" id="PTHR45625">
    <property type="entry name" value="PEPTIDYL-PROLYL CIS-TRANS ISOMERASE-RELATED"/>
    <property type="match status" value="1"/>
</dbReference>
<organism evidence="7 8">
    <name type="scientific">Galdieria yellowstonensis</name>
    <dbReference type="NCBI Taxonomy" id="3028027"/>
    <lineage>
        <taxon>Eukaryota</taxon>
        <taxon>Rhodophyta</taxon>
        <taxon>Bangiophyceae</taxon>
        <taxon>Galdieriales</taxon>
        <taxon>Galdieriaceae</taxon>
        <taxon>Galdieria</taxon>
    </lineage>
</organism>
<dbReference type="FunFam" id="2.40.100.10:FF:000012">
    <property type="entry name" value="Peptidyl-prolyl cis-trans isomerase"/>
    <property type="match status" value="1"/>
</dbReference>
<comment type="catalytic activity">
    <reaction evidence="1 5">
        <text>[protein]-peptidylproline (omega=180) = [protein]-peptidylproline (omega=0)</text>
        <dbReference type="Rhea" id="RHEA:16237"/>
        <dbReference type="Rhea" id="RHEA-COMP:10747"/>
        <dbReference type="Rhea" id="RHEA-COMP:10748"/>
        <dbReference type="ChEBI" id="CHEBI:83833"/>
        <dbReference type="ChEBI" id="CHEBI:83834"/>
        <dbReference type="EC" id="5.2.1.8"/>
    </reaction>
</comment>
<dbReference type="Proteomes" id="UP001300502">
    <property type="component" value="Unassembled WGS sequence"/>
</dbReference>
<evidence type="ECO:0000313" key="8">
    <source>
        <dbReference type="Proteomes" id="UP001300502"/>
    </source>
</evidence>
<accession>A0AAV9IIB3</accession>
<dbReference type="EMBL" id="JANCYU010000045">
    <property type="protein sequence ID" value="KAK4526926.1"/>
    <property type="molecule type" value="Genomic_DNA"/>
</dbReference>
<dbReference type="InterPro" id="IPR029000">
    <property type="entry name" value="Cyclophilin-like_dom_sf"/>
</dbReference>
<dbReference type="PRINTS" id="PR00153">
    <property type="entry name" value="CSAPPISMRASE"/>
</dbReference>
<dbReference type="GO" id="GO:0003755">
    <property type="term" value="F:peptidyl-prolyl cis-trans isomerase activity"/>
    <property type="evidence" value="ECO:0007669"/>
    <property type="project" value="UniProtKB-UniRule"/>
</dbReference>
<evidence type="ECO:0000256" key="3">
    <source>
        <dbReference type="ARBA" id="ARBA00023235"/>
    </source>
</evidence>
<evidence type="ECO:0000259" key="6">
    <source>
        <dbReference type="PROSITE" id="PS50072"/>
    </source>
</evidence>
<evidence type="ECO:0000256" key="5">
    <source>
        <dbReference type="RuleBase" id="RU363019"/>
    </source>
</evidence>
<evidence type="ECO:0000256" key="4">
    <source>
        <dbReference type="ARBA" id="ARBA00038286"/>
    </source>
</evidence>
<proteinExistence type="inferred from homology"/>
<dbReference type="GO" id="GO:0006457">
    <property type="term" value="P:protein folding"/>
    <property type="evidence" value="ECO:0007669"/>
    <property type="project" value="InterPro"/>
</dbReference>
<dbReference type="AlphaFoldDB" id="A0AAV9IIB3"/>
<dbReference type="InterPro" id="IPR020892">
    <property type="entry name" value="Cyclophilin-type_PPIase_CS"/>
</dbReference>
<dbReference type="GO" id="GO:0071013">
    <property type="term" value="C:catalytic step 2 spliceosome"/>
    <property type="evidence" value="ECO:0007669"/>
    <property type="project" value="TreeGrafter"/>
</dbReference>
<sequence length="164" mass="18173">MSVTLHTTHGDIKIELFCDMAPKATENFLALCASDYYTGTKFHRLISGFIVQGGDPTGTGKGGSSIWGEPFDNEIVETLRFTRAGMVAMANRGPCSNQSQFFITLDKAPHLDKAYTIFGHVIYGFETLKKIEKVPVDEKYRPKEDIIIRDVTIHANPIADMALS</sequence>
<comment type="function">
    <text evidence="5">PPIases accelerate the folding of proteins. It catalyzes the cis-trans isomerization of proline imidic peptide bonds in oligopeptides.</text>
</comment>
<dbReference type="SUPFAM" id="SSF50891">
    <property type="entry name" value="Cyclophilin-like"/>
    <property type="match status" value="1"/>
</dbReference>
<dbReference type="PROSITE" id="PS00170">
    <property type="entry name" value="CSA_PPIASE_1"/>
    <property type="match status" value="1"/>
</dbReference>
<evidence type="ECO:0000256" key="1">
    <source>
        <dbReference type="ARBA" id="ARBA00000971"/>
    </source>
</evidence>
<reference evidence="7 8" key="1">
    <citation type="submission" date="2022-07" db="EMBL/GenBank/DDBJ databases">
        <title>Genome-wide signatures of adaptation to extreme environments.</title>
        <authorList>
            <person name="Cho C.H."/>
            <person name="Yoon H.S."/>
        </authorList>
    </citation>
    <scope>NUCLEOTIDE SEQUENCE [LARGE SCALE GENOMIC DNA]</scope>
    <source>
        <strain evidence="7 8">108.79 E11</strain>
    </source>
</reference>
<dbReference type="InterPro" id="IPR044666">
    <property type="entry name" value="Cyclophilin_A-like"/>
</dbReference>